<dbReference type="Proteomes" id="UP000054621">
    <property type="component" value="Unassembled WGS sequence"/>
</dbReference>
<reference evidence="2 3" key="1">
    <citation type="submission" date="2015-11" db="EMBL/GenBank/DDBJ databases">
        <title>Genomic analysis of 38 Legionella species identifies large and diverse effector repertoires.</title>
        <authorList>
            <person name="Burstein D."/>
            <person name="Amaro F."/>
            <person name="Zusman T."/>
            <person name="Lifshitz Z."/>
            <person name="Cohen O."/>
            <person name="Gilbert J.A."/>
            <person name="Pupko T."/>
            <person name="Shuman H.A."/>
            <person name="Segal G."/>
        </authorList>
    </citation>
    <scope>NUCLEOTIDE SEQUENCE [LARGE SCALE GENOMIC DNA]</scope>
    <source>
        <strain evidence="2 3">Mt.St.Helens-4</strain>
    </source>
</reference>
<protein>
    <submittedName>
        <fullName evidence="2">Cupin domain protein</fullName>
    </submittedName>
</protein>
<evidence type="ECO:0000259" key="1">
    <source>
        <dbReference type="Pfam" id="PF00190"/>
    </source>
</evidence>
<dbReference type="InterPro" id="IPR047121">
    <property type="entry name" value="YjiB-like"/>
</dbReference>
<dbReference type="PATRIC" id="fig|28087.4.peg.3612"/>
<accession>A0A0W0YCH0</accession>
<sequence>MEIIQKMISLQDYLPGNPYYPLLIYKQALINSNEPSKVIQSRLEQNNWSHSWVDGIYDFHHYHSNTHEVLVITSGDCQVQFGGENGPIYMINQGDVIIIPAGVAHKSLGKSNNFQCIGAYPLDVAPELDWDTINQQWIKGVGGAQKKLPMRVVYEYCSTDVLFNPPPKFTSRPQSSMTLYNHRTSKYEDWFAIDSKLGIDFTAHKGENHYGATATFGAVGGHTELDAMKALYEIRINEFFEFKSQATAYLEYDHQLVAPLI</sequence>
<dbReference type="InterPro" id="IPR014710">
    <property type="entry name" value="RmlC-like_jellyroll"/>
</dbReference>
<dbReference type="InterPro" id="IPR011051">
    <property type="entry name" value="RmlC_Cupin_sf"/>
</dbReference>
<proteinExistence type="predicted"/>
<evidence type="ECO:0000313" key="3">
    <source>
        <dbReference type="Proteomes" id="UP000054621"/>
    </source>
</evidence>
<dbReference type="eggNOG" id="COG4297">
    <property type="taxonomic scope" value="Bacteria"/>
</dbReference>
<dbReference type="RefSeq" id="WP_081779065.1">
    <property type="nucleotide sequence ID" value="NZ_CAAAJE010000018.1"/>
</dbReference>
<gene>
    <name evidence="2" type="ORF">Lsai_3366</name>
</gene>
<organism evidence="2 3">
    <name type="scientific">Legionella sainthelensi</name>
    <dbReference type="NCBI Taxonomy" id="28087"/>
    <lineage>
        <taxon>Bacteria</taxon>
        <taxon>Pseudomonadati</taxon>
        <taxon>Pseudomonadota</taxon>
        <taxon>Gammaproteobacteria</taxon>
        <taxon>Legionellales</taxon>
        <taxon>Legionellaceae</taxon>
        <taxon>Legionella</taxon>
    </lineage>
</organism>
<evidence type="ECO:0000313" key="2">
    <source>
        <dbReference type="EMBL" id="KTD54544.1"/>
    </source>
</evidence>
<dbReference type="PANTHER" id="PTHR36448">
    <property type="entry name" value="BLR7373 PROTEIN"/>
    <property type="match status" value="1"/>
</dbReference>
<dbReference type="EMBL" id="LNYV01000037">
    <property type="protein sequence ID" value="KTD54544.1"/>
    <property type="molecule type" value="Genomic_DNA"/>
</dbReference>
<dbReference type="PANTHER" id="PTHR36448:SF2">
    <property type="entry name" value="CUPIN TYPE-1 DOMAIN-CONTAINING PROTEIN"/>
    <property type="match status" value="1"/>
</dbReference>
<dbReference type="AlphaFoldDB" id="A0A0W0YCH0"/>
<dbReference type="SUPFAM" id="SSF51182">
    <property type="entry name" value="RmlC-like cupins"/>
    <property type="match status" value="1"/>
</dbReference>
<comment type="caution">
    <text evidence="2">The sequence shown here is derived from an EMBL/GenBank/DDBJ whole genome shotgun (WGS) entry which is preliminary data.</text>
</comment>
<feature type="domain" description="Cupin type-1" evidence="1">
    <location>
        <begin position="61"/>
        <end position="106"/>
    </location>
</feature>
<dbReference type="Gene3D" id="2.60.120.10">
    <property type="entry name" value="Jelly Rolls"/>
    <property type="match status" value="1"/>
</dbReference>
<name>A0A0W0YCH0_9GAMM</name>
<dbReference type="CDD" id="cd02219">
    <property type="entry name" value="cupin_YjlB-like"/>
    <property type="match status" value="1"/>
</dbReference>
<dbReference type="InterPro" id="IPR006045">
    <property type="entry name" value="Cupin_1"/>
</dbReference>
<dbReference type="STRING" id="28087.Lsai_3366"/>
<dbReference type="Pfam" id="PF00190">
    <property type="entry name" value="Cupin_1"/>
    <property type="match status" value="1"/>
</dbReference>